<reference evidence="2 3" key="1">
    <citation type="submission" date="2017-04" db="EMBL/GenBank/DDBJ databases">
        <authorList>
            <person name="Afonso C.L."/>
            <person name="Miller P.J."/>
            <person name="Scott M.A."/>
            <person name="Spackman E."/>
            <person name="Goraichik I."/>
            <person name="Dimitrov K.M."/>
            <person name="Suarez D.L."/>
            <person name="Swayne D.E."/>
        </authorList>
    </citation>
    <scope>NUCLEOTIDE SEQUENCE [LARGE SCALE GENOMIC DNA]</scope>
    <source>
        <strain evidence="2 3">CGMCC 1.12511</strain>
    </source>
</reference>
<proteinExistence type="predicted"/>
<protein>
    <recommendedName>
        <fullName evidence="1">HNH nuclease domain-containing protein</fullName>
    </recommendedName>
</protein>
<evidence type="ECO:0000313" key="3">
    <source>
        <dbReference type="Proteomes" id="UP000192634"/>
    </source>
</evidence>
<organism evidence="2 3">
    <name type="scientific">Janibacter indicus</name>
    <dbReference type="NCBI Taxonomy" id="857417"/>
    <lineage>
        <taxon>Bacteria</taxon>
        <taxon>Bacillati</taxon>
        <taxon>Actinomycetota</taxon>
        <taxon>Actinomycetes</taxon>
        <taxon>Micrococcales</taxon>
        <taxon>Intrasporangiaceae</taxon>
        <taxon>Janibacter</taxon>
    </lineage>
</organism>
<sequence length="486" mass="51619">MTHQSITDQVSGTTVPGRLRAVLAEVSATGVDGLTEVELLEVVALLEMTKGAAAAAQARATARFVEERDARVAEMAAAEEISRREASLRRRATRSEVALARRCSPGQADRHVGAAQALVHELPGTMAALTAGEISEWRATIVVRETACLSPVRRREADRRLAGGLRDLGDRALAAAAHRACVDLDQESVVERRRRAAASRHVSVRPAPDGMAWLSILGPLVDVVGAHVALRAAEQARHVATGDPEADAAAAADERGRGAWMTDTALELLSGRAPGQAQPVEIGLVMSEGVLLPGTGSDAGGADEVEVPGHGALAGDLAREHVLRLLDEGVDRDGETALWLRRLWTAPDGRDLVAVDSRQRLFAGRLRRLIELRDATCRVPWCDAPVRQVDHVRRVSRGGETSASNGMGVCQRHNLDKEAPGWRAEVISTGLDPGGGPHEVRLTTPAAGDVRCLAPPLLGLGRAERRPVVEQPSALEARLLALLDAA</sequence>
<dbReference type="Gene3D" id="1.10.30.50">
    <property type="match status" value="1"/>
</dbReference>
<dbReference type="InterPro" id="IPR003870">
    <property type="entry name" value="DUF222"/>
</dbReference>
<name>A0A1W2BFS4_9MICO</name>
<dbReference type="InterPro" id="IPR003615">
    <property type="entry name" value="HNH_nuc"/>
</dbReference>
<evidence type="ECO:0000313" key="2">
    <source>
        <dbReference type="EMBL" id="SMC71797.1"/>
    </source>
</evidence>
<dbReference type="SMART" id="SM00507">
    <property type="entry name" value="HNHc"/>
    <property type="match status" value="1"/>
</dbReference>
<feature type="domain" description="HNH nuclease" evidence="1">
    <location>
        <begin position="365"/>
        <end position="415"/>
    </location>
</feature>
<dbReference type="CDD" id="cd00085">
    <property type="entry name" value="HNHc"/>
    <property type="match status" value="1"/>
</dbReference>
<evidence type="ECO:0000259" key="1">
    <source>
        <dbReference type="SMART" id="SM00507"/>
    </source>
</evidence>
<dbReference type="Pfam" id="PF02720">
    <property type="entry name" value="DUF222"/>
    <property type="match status" value="1"/>
</dbReference>
<dbReference type="AlphaFoldDB" id="A0A1W2BFS4"/>
<dbReference type="EMBL" id="FWXN01000008">
    <property type="protein sequence ID" value="SMC71797.1"/>
    <property type="molecule type" value="Genomic_DNA"/>
</dbReference>
<dbReference type="RefSeq" id="WP_084451370.1">
    <property type="nucleotide sequence ID" value="NZ_FWXN01000008.1"/>
</dbReference>
<dbReference type="Proteomes" id="UP000192634">
    <property type="component" value="Unassembled WGS sequence"/>
</dbReference>
<accession>A0A1W2BFS4</accession>
<gene>
    <name evidence="2" type="ORF">SAMN06296429_10824</name>
</gene>
<dbReference type="OrthoDB" id="5241234at2"/>